<dbReference type="Ensembl" id="ENSAMXT00005024651.1">
    <property type="protein sequence ID" value="ENSAMXP00005022322.1"/>
    <property type="gene ID" value="ENSAMXG00005011417.1"/>
</dbReference>
<dbReference type="PANTHER" id="PTHR11861">
    <property type="entry name" value="MELANOCYTE PROTEIN PMEL 17-RELATED"/>
    <property type="match status" value="1"/>
</dbReference>
<reference evidence="4" key="1">
    <citation type="submission" date="2025-08" db="UniProtKB">
        <authorList>
            <consortium name="Ensembl"/>
        </authorList>
    </citation>
    <scope>IDENTIFICATION</scope>
</reference>
<name>A0A8B9R6V5_ASTMX</name>
<organism evidence="4 5">
    <name type="scientific">Astyanax mexicanus</name>
    <name type="common">Blind cave fish</name>
    <name type="synonym">Astyanax fasciatus mexicanus</name>
    <dbReference type="NCBI Taxonomy" id="7994"/>
    <lineage>
        <taxon>Eukaryota</taxon>
        <taxon>Metazoa</taxon>
        <taxon>Chordata</taxon>
        <taxon>Craniata</taxon>
        <taxon>Vertebrata</taxon>
        <taxon>Euteleostomi</taxon>
        <taxon>Actinopterygii</taxon>
        <taxon>Neopterygii</taxon>
        <taxon>Teleostei</taxon>
        <taxon>Ostariophysi</taxon>
        <taxon>Characiformes</taxon>
        <taxon>Characoidei</taxon>
        <taxon>Acestrorhamphidae</taxon>
        <taxon>Acestrorhamphinae</taxon>
        <taxon>Astyanax</taxon>
    </lineage>
</organism>
<dbReference type="InterPro" id="IPR045219">
    <property type="entry name" value="PKAT"/>
</dbReference>
<dbReference type="GO" id="GO:0042470">
    <property type="term" value="C:melanosome"/>
    <property type="evidence" value="ECO:0007669"/>
    <property type="project" value="TreeGrafter"/>
</dbReference>
<evidence type="ECO:0000313" key="4">
    <source>
        <dbReference type="Ensembl" id="ENSAMXP00005022322.1"/>
    </source>
</evidence>
<dbReference type="GO" id="GO:0032438">
    <property type="term" value="P:melanosome organization"/>
    <property type="evidence" value="ECO:0007669"/>
    <property type="project" value="TreeGrafter"/>
</dbReference>
<keyword evidence="1" id="KW-1133">Transmembrane helix</keyword>
<protein>
    <submittedName>
        <fullName evidence="4">Premelanosome protein b</fullName>
    </submittedName>
</protein>
<evidence type="ECO:0000313" key="5">
    <source>
        <dbReference type="Proteomes" id="UP000694621"/>
    </source>
</evidence>
<keyword evidence="1" id="KW-0812">Transmembrane</keyword>
<dbReference type="Proteomes" id="UP000694621">
    <property type="component" value="Unplaced"/>
</dbReference>
<dbReference type="GO" id="GO:0005886">
    <property type="term" value="C:plasma membrane"/>
    <property type="evidence" value="ECO:0007669"/>
    <property type="project" value="TreeGrafter"/>
</dbReference>
<dbReference type="Pfam" id="PF20433">
    <property type="entry name" value="PKAT_KLD"/>
    <property type="match status" value="1"/>
</dbReference>
<dbReference type="PANTHER" id="PTHR11861:SF12">
    <property type="entry name" value="MELANOCYTE PROTEIN PMEL 17 PRECURSOR"/>
    <property type="match status" value="1"/>
</dbReference>
<evidence type="ECO:0000259" key="2">
    <source>
        <dbReference type="Pfam" id="PF20433"/>
    </source>
</evidence>
<feature type="domain" description="PKAT KLD" evidence="2">
    <location>
        <begin position="108"/>
        <end position="158"/>
    </location>
</feature>
<keyword evidence="1" id="KW-0472">Membrane</keyword>
<sequence length="209" mass="22373">HVNVFSIYVKFDVRNDAPTLTGAKVTFNIDILFPANQMVLPDGQVVWARNCIVNGGSCIIMPCHVHELMLKMLLFSVSEGIESVEIVDASSTVLVADLEQNAVDFTVTCQGSLPTEVCTVVSDAECKTPGKTVCTSVSPSPECLLVLRHFFNDSGVFCINVSMTNDVSLAVTSARVNVIIGERRMGTIAMVLGVLVVASALGTVAFVFK</sequence>
<feature type="transmembrane region" description="Helical" evidence="1">
    <location>
        <begin position="188"/>
        <end position="208"/>
    </location>
</feature>
<accession>A0A8B9R6V5</accession>
<feature type="domain" description="PMEL/NMB N-terminal" evidence="3">
    <location>
        <begin position="9"/>
        <end position="57"/>
    </location>
</feature>
<dbReference type="AlphaFoldDB" id="A0A8B9R6V5"/>
<dbReference type="Pfam" id="PF26141">
    <property type="entry name" value="PMEL_NMB_N"/>
    <property type="match status" value="1"/>
</dbReference>
<proteinExistence type="predicted"/>
<dbReference type="InterPro" id="IPR046846">
    <property type="entry name" value="PKAT_KLD"/>
</dbReference>
<dbReference type="InterPro" id="IPR059017">
    <property type="entry name" value="PMEL_NMB_N"/>
</dbReference>
<evidence type="ECO:0000256" key="1">
    <source>
        <dbReference type="SAM" id="Phobius"/>
    </source>
</evidence>
<evidence type="ECO:0000259" key="3">
    <source>
        <dbReference type="Pfam" id="PF26141"/>
    </source>
</evidence>